<name>L9VUA8_9EURY</name>
<organism evidence="2 3">
    <name type="scientific">Natronorubrum tibetense GA33</name>
    <dbReference type="NCBI Taxonomy" id="1114856"/>
    <lineage>
        <taxon>Archaea</taxon>
        <taxon>Methanobacteriati</taxon>
        <taxon>Methanobacteriota</taxon>
        <taxon>Stenosarchaea group</taxon>
        <taxon>Halobacteria</taxon>
        <taxon>Halobacteriales</taxon>
        <taxon>Natrialbaceae</taxon>
        <taxon>Natronorubrum</taxon>
    </lineage>
</organism>
<evidence type="ECO:0000313" key="2">
    <source>
        <dbReference type="EMBL" id="ELY39858.1"/>
    </source>
</evidence>
<feature type="region of interest" description="Disordered" evidence="1">
    <location>
        <begin position="62"/>
        <end position="109"/>
    </location>
</feature>
<evidence type="ECO:0000256" key="1">
    <source>
        <dbReference type="SAM" id="MobiDB-lite"/>
    </source>
</evidence>
<comment type="caution">
    <text evidence="2">The sequence shown here is derived from an EMBL/GenBank/DDBJ whole genome shotgun (WGS) entry which is preliminary data.</text>
</comment>
<accession>L9VUA8</accession>
<proteinExistence type="predicted"/>
<reference evidence="2 3" key="1">
    <citation type="journal article" date="2014" name="PLoS Genet.">
        <title>Phylogenetically driven sequencing of extremely halophilic archaea reveals strategies for static and dynamic osmo-response.</title>
        <authorList>
            <person name="Becker E.A."/>
            <person name="Seitzer P.M."/>
            <person name="Tritt A."/>
            <person name="Larsen D."/>
            <person name="Krusor M."/>
            <person name="Yao A.I."/>
            <person name="Wu D."/>
            <person name="Madern D."/>
            <person name="Eisen J.A."/>
            <person name="Darling A.E."/>
            <person name="Facciotti M.T."/>
        </authorList>
    </citation>
    <scope>NUCLEOTIDE SEQUENCE [LARGE SCALE GENOMIC DNA]</scope>
    <source>
        <strain evidence="2 3">GA33</strain>
    </source>
</reference>
<feature type="compositionally biased region" description="Basic and acidic residues" evidence="1">
    <location>
        <begin position="92"/>
        <end position="109"/>
    </location>
</feature>
<sequence length="109" mass="12410">MDTVARIWPSLAELQQRTILSHEEAQIVSLKETGLNRQEMAEKWDCDGMVIDSILASVRKKHDQAEQTVDRLESAPVDLDGKQYPSISPNSGEHHWRDNLDQQADSELK</sequence>
<dbReference type="Proteomes" id="UP000011599">
    <property type="component" value="Unassembled WGS sequence"/>
</dbReference>
<protein>
    <submittedName>
        <fullName evidence="2">Uncharacterized protein</fullName>
    </submittedName>
</protein>
<dbReference type="EMBL" id="AOHW01000036">
    <property type="protein sequence ID" value="ELY39858.1"/>
    <property type="molecule type" value="Genomic_DNA"/>
</dbReference>
<feature type="compositionally biased region" description="Basic and acidic residues" evidence="1">
    <location>
        <begin position="63"/>
        <end position="73"/>
    </location>
</feature>
<dbReference type="AlphaFoldDB" id="L9VUA8"/>
<gene>
    <name evidence="2" type="ORF">C496_14311</name>
</gene>
<evidence type="ECO:0000313" key="3">
    <source>
        <dbReference type="Proteomes" id="UP000011599"/>
    </source>
</evidence>
<keyword evidence="3" id="KW-1185">Reference proteome</keyword>